<evidence type="ECO:0000256" key="1">
    <source>
        <dbReference type="ARBA" id="ARBA00012528"/>
    </source>
</evidence>
<dbReference type="SUPFAM" id="SSF55073">
    <property type="entry name" value="Nucleotide cyclase"/>
    <property type="match status" value="1"/>
</dbReference>
<dbReference type="NCBIfam" id="TIGR00254">
    <property type="entry name" value="GGDEF"/>
    <property type="match status" value="1"/>
</dbReference>
<reference evidence="5 6" key="1">
    <citation type="submission" date="2012-09" db="EMBL/GenBank/DDBJ databases">
        <title>Draft Genome Sequences of 6 Strains from Genus Thauera.</title>
        <authorList>
            <person name="Liu B."/>
            <person name="Shapleigh J.P."/>
            <person name="Frostegard A.H."/>
        </authorList>
    </citation>
    <scope>NUCLEOTIDE SEQUENCE [LARGE SCALE GENOMIC DNA]</scope>
    <source>
        <strain evidence="5 6">S2</strain>
    </source>
</reference>
<organism evidence="5 6">
    <name type="scientific">Thauera aminoaromatica S2</name>
    <dbReference type="NCBI Taxonomy" id="1234381"/>
    <lineage>
        <taxon>Bacteria</taxon>
        <taxon>Pseudomonadati</taxon>
        <taxon>Pseudomonadota</taxon>
        <taxon>Betaproteobacteria</taxon>
        <taxon>Rhodocyclales</taxon>
        <taxon>Zoogloeaceae</taxon>
        <taxon>Thauera</taxon>
    </lineage>
</organism>
<dbReference type="PANTHER" id="PTHR45138:SF9">
    <property type="entry name" value="DIGUANYLATE CYCLASE DGCM-RELATED"/>
    <property type="match status" value="1"/>
</dbReference>
<dbReference type="FunFam" id="3.30.70.270:FF:000001">
    <property type="entry name" value="Diguanylate cyclase domain protein"/>
    <property type="match status" value="1"/>
</dbReference>
<feature type="compositionally biased region" description="Low complexity" evidence="3">
    <location>
        <begin position="188"/>
        <end position="210"/>
    </location>
</feature>
<dbReference type="PANTHER" id="PTHR45138">
    <property type="entry name" value="REGULATORY COMPONENTS OF SENSORY TRANSDUCTION SYSTEM"/>
    <property type="match status" value="1"/>
</dbReference>
<dbReference type="GO" id="GO:0052621">
    <property type="term" value="F:diguanylate cyclase activity"/>
    <property type="evidence" value="ECO:0007669"/>
    <property type="project" value="UniProtKB-EC"/>
</dbReference>
<dbReference type="InterPro" id="IPR050469">
    <property type="entry name" value="Diguanylate_Cyclase"/>
</dbReference>
<name>N6Y3V6_THASP</name>
<dbReference type="EC" id="2.7.7.65" evidence="1"/>
<evidence type="ECO:0000256" key="2">
    <source>
        <dbReference type="ARBA" id="ARBA00034247"/>
    </source>
</evidence>
<comment type="caution">
    <text evidence="5">The sequence shown here is derived from an EMBL/GenBank/DDBJ whole genome shotgun (WGS) entry which is preliminary data.</text>
</comment>
<feature type="region of interest" description="Disordered" evidence="3">
    <location>
        <begin position="181"/>
        <end position="221"/>
    </location>
</feature>
<dbReference type="InterPro" id="IPR043128">
    <property type="entry name" value="Rev_trsase/Diguanyl_cyclase"/>
</dbReference>
<dbReference type="Pfam" id="PF00990">
    <property type="entry name" value="GGDEF"/>
    <property type="match status" value="1"/>
</dbReference>
<proteinExistence type="predicted"/>
<dbReference type="PROSITE" id="PS50887">
    <property type="entry name" value="GGDEF"/>
    <property type="match status" value="1"/>
</dbReference>
<dbReference type="AlphaFoldDB" id="N6Y3V6"/>
<evidence type="ECO:0000313" key="6">
    <source>
        <dbReference type="Proteomes" id="UP000013042"/>
    </source>
</evidence>
<dbReference type="Proteomes" id="UP000013042">
    <property type="component" value="Unassembled WGS sequence"/>
</dbReference>
<accession>N6Y3V6</accession>
<dbReference type="EMBL" id="AMXD01000002">
    <property type="protein sequence ID" value="ENO88861.1"/>
    <property type="molecule type" value="Genomic_DNA"/>
</dbReference>
<feature type="compositionally biased region" description="Polar residues" evidence="3">
    <location>
        <begin position="1"/>
        <end position="19"/>
    </location>
</feature>
<protein>
    <recommendedName>
        <fullName evidence="1">diguanylate cyclase</fullName>
        <ecNumber evidence="1">2.7.7.65</ecNumber>
    </recommendedName>
</protein>
<feature type="region of interest" description="Disordered" evidence="3">
    <location>
        <begin position="1"/>
        <end position="21"/>
    </location>
</feature>
<dbReference type="InterPro" id="IPR029787">
    <property type="entry name" value="Nucleotide_cyclase"/>
</dbReference>
<evidence type="ECO:0000256" key="3">
    <source>
        <dbReference type="SAM" id="MobiDB-lite"/>
    </source>
</evidence>
<feature type="domain" description="GGDEF" evidence="4">
    <location>
        <begin position="491"/>
        <end position="623"/>
    </location>
</feature>
<dbReference type="InterPro" id="IPR000160">
    <property type="entry name" value="GGDEF_dom"/>
</dbReference>
<comment type="catalytic activity">
    <reaction evidence="2">
        <text>2 GTP = 3',3'-c-di-GMP + 2 diphosphate</text>
        <dbReference type="Rhea" id="RHEA:24898"/>
        <dbReference type="ChEBI" id="CHEBI:33019"/>
        <dbReference type="ChEBI" id="CHEBI:37565"/>
        <dbReference type="ChEBI" id="CHEBI:58805"/>
        <dbReference type="EC" id="2.7.7.65"/>
    </reaction>
</comment>
<dbReference type="SMART" id="SM00267">
    <property type="entry name" value="GGDEF"/>
    <property type="match status" value="1"/>
</dbReference>
<sequence length="625" mass="69377">MRQTQEFPPLNMSTPSNPSEIARETLRQLALRRIAPTPDNYRKLYHEIAGTRPDDDALPEAFVRKLARRLPRDSAERQRHGHQLDQALADGRDKAAEAALERYLDSLKLGEPQAWNELIGNLLRQWEARQTGWTPARKREALDRVLGAADPAALYTRLQGLLKSWTQAMTDADALAVEVPDAADEPDASASPRADASTARPATPARTAAAAPPPASTPGVDSATIDALRELVTISLGEALPPLLEEQPPLRETAATLCAEAASRSEAAGLREVGTRLRAFAHELELAAADEAEIRAGMLELLRMLLRNIDELVLDDRWLAGQIEMLREIVDSRPDPRKIDDAGRRLKELIHKQGQLKHTLAQSQRHLRDMLAGFVDQLARFSESTGAYHDRIGQCAQRIAQANDITEIGPLLDEVMTETRSIQDEARRSRDELIVARGEATAAQERVVTLQNELEEASRLMRHDQLTGALNRRGLDEMFQTESARAQRRGTRLAVALLDIDHFKKLNDSLGHKGGDDALVHLAKVVRQHLRPQDVLARYGGEEFVILLPETGDTDAQQALVRLQRELTREFFMAEMQKIVITFSAGVTRLAEGESLESALKRADGAMYQAKQAGRNRVMVAPLHD</sequence>
<dbReference type="Gene3D" id="3.30.70.270">
    <property type="match status" value="1"/>
</dbReference>
<evidence type="ECO:0000313" key="5">
    <source>
        <dbReference type="EMBL" id="ENO88861.1"/>
    </source>
</evidence>
<evidence type="ECO:0000259" key="4">
    <source>
        <dbReference type="PROSITE" id="PS50887"/>
    </source>
</evidence>
<dbReference type="CDD" id="cd01949">
    <property type="entry name" value="GGDEF"/>
    <property type="match status" value="1"/>
</dbReference>
<gene>
    <name evidence="5" type="ORF">C665_01242</name>
</gene>